<keyword evidence="2" id="KW-1185">Reference proteome</keyword>
<sequence>MSAHEDPNHTAPYEPWPGTSAAPDHYHLTLQPGYQITVRGWLGIVDTDDPWIEQTENMEHSTRKHACVINQEQRERIRHYPGVASIVQFGDEQWLRDRDVLWFPERKYSSRGYLVNFADPNYTVGEHLAKIGHTFDAGLELNPSKTRYYSPGGIDVVSDAQVRDIFSDPRVLDIWETGSAWH</sequence>
<evidence type="ECO:0000313" key="1">
    <source>
        <dbReference type="EMBL" id="OQN97932.1"/>
    </source>
</evidence>
<comment type="caution">
    <text evidence="1">The sequence shown here is derived from an EMBL/GenBank/DDBJ whole genome shotgun (WGS) entry which is preliminary data.</text>
</comment>
<dbReference type="Proteomes" id="UP000192596">
    <property type="component" value="Unassembled WGS sequence"/>
</dbReference>
<organism evidence="1 2">
    <name type="scientific">Cryoendolithus antarcticus</name>
    <dbReference type="NCBI Taxonomy" id="1507870"/>
    <lineage>
        <taxon>Eukaryota</taxon>
        <taxon>Fungi</taxon>
        <taxon>Dikarya</taxon>
        <taxon>Ascomycota</taxon>
        <taxon>Pezizomycotina</taxon>
        <taxon>Dothideomycetes</taxon>
        <taxon>Dothideomycetidae</taxon>
        <taxon>Cladosporiales</taxon>
        <taxon>Cladosporiaceae</taxon>
        <taxon>Cryoendolithus</taxon>
    </lineage>
</organism>
<dbReference type="AlphaFoldDB" id="A0A1V8SFJ8"/>
<proteinExistence type="predicted"/>
<dbReference type="InParanoid" id="A0A1V8SFJ8"/>
<gene>
    <name evidence="1" type="ORF">B0A48_16236</name>
</gene>
<protein>
    <submittedName>
        <fullName evidence="1">Uncharacterized protein</fullName>
    </submittedName>
</protein>
<evidence type="ECO:0000313" key="2">
    <source>
        <dbReference type="Proteomes" id="UP000192596"/>
    </source>
</evidence>
<accession>A0A1V8SFJ8</accession>
<name>A0A1V8SFJ8_9PEZI</name>
<reference evidence="2" key="1">
    <citation type="submission" date="2017-03" db="EMBL/GenBank/DDBJ databases">
        <title>Genomes of endolithic fungi from Antarctica.</title>
        <authorList>
            <person name="Coleine C."/>
            <person name="Masonjones S."/>
            <person name="Stajich J.E."/>
        </authorList>
    </citation>
    <scope>NUCLEOTIDE SEQUENCE [LARGE SCALE GENOMIC DNA]</scope>
    <source>
        <strain evidence="2">CCFEE 5527</strain>
    </source>
</reference>
<dbReference type="EMBL" id="NAJO01000049">
    <property type="protein sequence ID" value="OQN97932.1"/>
    <property type="molecule type" value="Genomic_DNA"/>
</dbReference>